<evidence type="ECO:0000313" key="4">
    <source>
        <dbReference type="Proteomes" id="UP000258379"/>
    </source>
</evidence>
<dbReference type="EMBL" id="NNRU01000002">
    <property type="protein sequence ID" value="RFT29664.1"/>
    <property type="molecule type" value="Genomic_DNA"/>
</dbReference>
<reference evidence="3 4" key="1">
    <citation type="submission" date="2017-07" db="EMBL/GenBank/DDBJ databases">
        <title>A comparative genomics approach to explaining the enigmatic role of Gardnerella vaginalis in the vaginal microbiome.</title>
        <authorList>
            <person name="Vancuren S.J."/>
            <person name="Hill J.E."/>
        </authorList>
    </citation>
    <scope>NUCLEOTIDE SEQUENCE [LARGE SCALE GENOMIC DNA]</scope>
    <source>
        <strain evidence="3 4">WP023</strain>
    </source>
</reference>
<evidence type="ECO:0000256" key="1">
    <source>
        <dbReference type="SAM" id="MobiDB-lite"/>
    </source>
</evidence>
<protein>
    <recommendedName>
        <fullName evidence="2">Long Rib domain-containing protein</fullName>
    </recommendedName>
</protein>
<gene>
    <name evidence="3" type="ORF">CG405_02740</name>
</gene>
<proteinExistence type="predicted"/>
<sequence>MSRLYGCFSNLICAACSFVNRHRAIDDASDSITSLKSKRCTEWCSSANASKLYYIRSAALALIVAVATILAVLVVPAKPASAAQVMWSYGGYGYFTANGNGIGNAVENMHITPTLTKDSSGTHVKYEIYFNYAFLEHLDPQPRQRIPARVTFYVDLPKQLITDTIRVKRDRRNLYEKKWNTWSTQNDNDTPETMKTWDKYWGNTWTISRWHYTYGKSDFNDQWEDTVGNGHFGCGYNVDSESKFKNYSLCEIKKWHDNGDFGIMLRSYESANSTTCYRWVITADVPDGTDIRYMPIIAGYQSTNAQSHERDYATYGPYDHDGDGIPDNVEWDNSTDPTKPGGLHFEESEDSQPRQASSVRAYTDDGHWQENDGDYFNNKGSFVPDYGSDHKRGKLYDHIPKNLTYSIDGNSYFDNNKSYNAQVTFDDPNSPKPETLQQGHAWIDKSTGKVYFNPADSHKNHTVYIPIKVTYPNPNKYNCNHTQPFSETVVAKFHVWPMSQFYKPVYPDYDKKQVQAGKSITSVPKNEGITKGDFPKGTRFELGTNNKYSSPVLSWSKMTNASTGEVTFTPSKPQDPKNYDTPVIAYYPDGSSTKDNGQVYAHVKVTPLTVGNNDLGFSIAEGAGMHDYGSNYSDRITYGSYHTDHYTNLDKDKPIDKNRLLIPDAWSANNKYPIKFRAICHEENKDNYTLLKWDEAKNKSVGDVNGLKFTAFHQWKIATEDEENKCRNNKNCNLNDFKYSYLTKDEYNTNTMARSRAIITGTPKKSGKYECRVFAFNNADSLKGFDDIIGNDTGGSVFYKKMLFANYGTQGDIKNSKGKDWNDGSFYFKVKLKDNQKYNPTYTKIPEFVAGSVPSGSIGNISTDQPKSMKKITVGGKTENANGVPDADLEGVVDNDTPLPKGTWFSIKKLLRKVDDKKQSNKFTLKQEVETWSQFEDGESNKSEGKDEAKDKDPNSSREYGAVTFRPTKWQDAGEYLADVVVHYPDGSTSDGDGSINKNHPIYAKVKVTRPNLHNPDIKMQLRSQYNASDNSVSGAWISTSKDLAGIDKAAGVTVMRGVGLVHDMGIDSWAETEVGPIYQKMLCTKKGENYWHENLPGLNFQLGANRKEWKHSSFKQNEDCRKNKNCNSNTIDYLYNDYVDSNSGNTMERTRASITNKIAPTKTGEYYCAVFTMKKSLEKAYVNNNLDTHSHSRNGVKLNLGNAVNGKDVTVLFFPVYVVEPFKLPKTGGMNWNMLLSGVVFVGTSLMFIALLLDQSKWGRALIAEIINIIKVFIRKTARKWRIERWRC</sequence>
<organism evidence="3 4">
    <name type="scientific">Gardnerella vaginalis</name>
    <dbReference type="NCBI Taxonomy" id="2702"/>
    <lineage>
        <taxon>Bacteria</taxon>
        <taxon>Bacillati</taxon>
        <taxon>Actinomycetota</taxon>
        <taxon>Actinomycetes</taxon>
        <taxon>Bifidobacteriales</taxon>
        <taxon>Bifidobacteriaceae</taxon>
        <taxon>Gardnerella</taxon>
    </lineage>
</organism>
<dbReference type="InterPro" id="IPR044055">
    <property type="entry name" value="RibLong"/>
</dbReference>
<feature type="region of interest" description="Disordered" evidence="1">
    <location>
        <begin position="934"/>
        <end position="961"/>
    </location>
</feature>
<feature type="region of interest" description="Disordered" evidence="1">
    <location>
        <begin position="312"/>
        <end position="375"/>
    </location>
</feature>
<evidence type="ECO:0000313" key="3">
    <source>
        <dbReference type="EMBL" id="RFT29664.1"/>
    </source>
</evidence>
<feature type="compositionally biased region" description="Basic and acidic residues" evidence="1">
    <location>
        <begin position="312"/>
        <end position="323"/>
    </location>
</feature>
<dbReference type="Pfam" id="PF18957">
    <property type="entry name" value="RibLong"/>
    <property type="match status" value="1"/>
</dbReference>
<feature type="domain" description="Long Rib" evidence="2">
    <location>
        <begin position="507"/>
        <end position="596"/>
    </location>
</feature>
<evidence type="ECO:0000259" key="2">
    <source>
        <dbReference type="Pfam" id="PF18957"/>
    </source>
</evidence>
<feature type="compositionally biased region" description="Basic and acidic residues" evidence="1">
    <location>
        <begin position="939"/>
        <end position="956"/>
    </location>
</feature>
<name>A0A3E2CCX4_GARVA</name>
<accession>A0A3E2CCX4</accession>
<comment type="caution">
    <text evidence="3">The sequence shown here is derived from an EMBL/GenBank/DDBJ whole genome shotgun (WGS) entry which is preliminary data.</text>
</comment>
<dbReference type="Proteomes" id="UP000258379">
    <property type="component" value="Unassembled WGS sequence"/>
</dbReference>